<accession>A0A8S9GY24</accession>
<dbReference type="GO" id="GO:0005777">
    <property type="term" value="C:peroxisome"/>
    <property type="evidence" value="ECO:0007669"/>
    <property type="project" value="InterPro"/>
</dbReference>
<dbReference type="AlphaFoldDB" id="A0A8S9GY24"/>
<dbReference type="EMBL" id="QGKW02001940">
    <property type="protein sequence ID" value="KAF2557227.1"/>
    <property type="molecule type" value="Genomic_DNA"/>
</dbReference>
<reference evidence="3" key="1">
    <citation type="submission" date="2019-12" db="EMBL/GenBank/DDBJ databases">
        <title>Genome sequencing and annotation of Brassica cretica.</title>
        <authorList>
            <person name="Studholme D.J."/>
            <person name="Sarris P.F."/>
        </authorList>
    </citation>
    <scope>NUCLEOTIDE SEQUENCE</scope>
    <source>
        <strain evidence="4">PFS-001/15</strain>
        <strain evidence="3">PFS-102/07</strain>
        <tissue evidence="3">Leaf</tissue>
    </source>
</reference>
<proteinExistence type="predicted"/>
<dbReference type="GO" id="GO:0004540">
    <property type="term" value="F:RNA nuclease activity"/>
    <property type="evidence" value="ECO:0007669"/>
    <property type="project" value="InterPro"/>
</dbReference>
<dbReference type="Proteomes" id="UP000712281">
    <property type="component" value="Unassembled WGS sequence"/>
</dbReference>
<sequence length="236" mass="26815">MAPYNFVGKMYGFFLVKIDMLCPFCVIGRFGIIIFRSDCALSNLLIIADAPTAVFWDTICCPVPADLHFIDVLHNIKRCLHESSYNGIVKYMVYDSGSPSLIDENPPIENLVITRFPEGGDPFEKFKKIFVDIMEWSIDNPVPANILYISGETNPHMTGLINKLGMDCYNTLLCVRDSLAAFPTNGRLPLVTRDFHFVRSVWSWCELSHGRPPFFNWFSDKLREVTKAKEGARISC</sequence>
<organism evidence="3">
    <name type="scientific">Brassica cretica</name>
    <name type="common">Mustard</name>
    <dbReference type="NCBI Taxonomy" id="69181"/>
    <lineage>
        <taxon>Eukaryota</taxon>
        <taxon>Viridiplantae</taxon>
        <taxon>Streptophyta</taxon>
        <taxon>Embryophyta</taxon>
        <taxon>Tracheophyta</taxon>
        <taxon>Spermatophyta</taxon>
        <taxon>Magnoliopsida</taxon>
        <taxon>eudicotyledons</taxon>
        <taxon>Gunneridae</taxon>
        <taxon>Pentapetalae</taxon>
        <taxon>rosids</taxon>
        <taxon>malvids</taxon>
        <taxon>Brassicales</taxon>
        <taxon>Brassicaceae</taxon>
        <taxon>Brassiceae</taxon>
        <taxon>Brassica</taxon>
    </lineage>
</organism>
<feature type="domain" description="NYN" evidence="2">
    <location>
        <begin position="52"/>
        <end position="173"/>
    </location>
</feature>
<evidence type="ECO:0000313" key="3">
    <source>
        <dbReference type="EMBL" id="KAF2548877.1"/>
    </source>
</evidence>
<dbReference type="InterPro" id="IPR024768">
    <property type="entry name" value="Marf1"/>
</dbReference>
<gene>
    <name evidence="4" type="ORF">F2Q68_00013978</name>
    <name evidence="3" type="ORF">F2Q70_00020391</name>
</gene>
<evidence type="ECO:0000313" key="4">
    <source>
        <dbReference type="EMBL" id="KAF2557227.1"/>
    </source>
</evidence>
<comment type="caution">
    <text evidence="3">The sequence shown here is derived from an EMBL/GenBank/DDBJ whole genome shotgun (WGS) entry which is preliminary data.</text>
</comment>
<dbReference type="InterPro" id="IPR021139">
    <property type="entry name" value="NYN"/>
</dbReference>
<dbReference type="EMBL" id="QGKY02001925">
    <property type="protein sequence ID" value="KAF2548877.1"/>
    <property type="molecule type" value="Genomic_DNA"/>
</dbReference>
<evidence type="ECO:0000256" key="1">
    <source>
        <dbReference type="SAM" id="Phobius"/>
    </source>
</evidence>
<protein>
    <recommendedName>
        <fullName evidence="2">NYN domain-containing protein</fullName>
    </recommendedName>
</protein>
<dbReference type="Pfam" id="PF01936">
    <property type="entry name" value="NYN"/>
    <property type="match status" value="1"/>
</dbReference>
<dbReference type="GO" id="GO:0010468">
    <property type="term" value="P:regulation of gene expression"/>
    <property type="evidence" value="ECO:0007669"/>
    <property type="project" value="InterPro"/>
</dbReference>
<name>A0A8S9GY24_BRACR</name>
<keyword evidence="1" id="KW-0812">Transmembrane</keyword>
<evidence type="ECO:0000259" key="2">
    <source>
        <dbReference type="Pfam" id="PF01936"/>
    </source>
</evidence>
<dbReference type="PANTHER" id="PTHR14379">
    <property type="entry name" value="LIMKAIN B LKAP"/>
    <property type="match status" value="1"/>
</dbReference>
<keyword evidence="1" id="KW-1133">Transmembrane helix</keyword>
<dbReference type="PANTHER" id="PTHR14379:SF85">
    <property type="entry name" value="NYN DOMAIN-CONTAINING PROTEIN"/>
    <property type="match status" value="1"/>
</dbReference>
<keyword evidence="1" id="KW-0472">Membrane</keyword>
<feature type="transmembrane region" description="Helical" evidence="1">
    <location>
        <begin position="12"/>
        <end position="35"/>
    </location>
</feature>